<dbReference type="RefSeq" id="WP_075706074.1">
    <property type="nucleotide sequence ID" value="NZ_MJMJ01000001.1"/>
</dbReference>
<reference evidence="2 3" key="1">
    <citation type="submission" date="2016-09" db="EMBL/GenBank/DDBJ databases">
        <title>Genomic Taxonomy of the Vibrionaceae.</title>
        <authorList>
            <person name="Gonzalez-Castillo A."/>
            <person name="Gomez-Gil B."/>
            <person name="Enciso-Ibarra K."/>
        </authorList>
    </citation>
    <scope>NUCLEOTIDE SEQUENCE [LARGE SCALE GENOMIC DNA]</scope>
    <source>
        <strain evidence="2 3">CAIM 703</strain>
    </source>
</reference>
<evidence type="ECO:0000313" key="3">
    <source>
        <dbReference type="Proteomes" id="UP000186313"/>
    </source>
</evidence>
<dbReference type="EMBL" id="MJMJ01000001">
    <property type="protein sequence ID" value="OLQ93437.1"/>
    <property type="molecule type" value="Genomic_DNA"/>
</dbReference>
<dbReference type="PANTHER" id="PTHR13887:SF41">
    <property type="entry name" value="THIOREDOXIN SUPERFAMILY PROTEIN"/>
    <property type="match status" value="1"/>
</dbReference>
<dbReference type="PANTHER" id="PTHR13887">
    <property type="entry name" value="GLUTATHIONE S-TRANSFERASE KAPPA"/>
    <property type="match status" value="1"/>
</dbReference>
<dbReference type="Gene3D" id="3.40.30.10">
    <property type="entry name" value="Glutaredoxin"/>
    <property type="match status" value="1"/>
</dbReference>
<protein>
    <submittedName>
        <fullName evidence="2">Disulfide bond formation protein DsbA</fullName>
    </submittedName>
</protein>
<dbReference type="STRING" id="1381081.BIY22_02810"/>
<comment type="caution">
    <text evidence="2">The sequence shown here is derived from an EMBL/GenBank/DDBJ whole genome shotgun (WGS) entry which is preliminary data.</text>
</comment>
<evidence type="ECO:0000259" key="1">
    <source>
        <dbReference type="Pfam" id="PF01323"/>
    </source>
</evidence>
<proteinExistence type="predicted"/>
<dbReference type="SUPFAM" id="SSF52833">
    <property type="entry name" value="Thioredoxin-like"/>
    <property type="match status" value="1"/>
</dbReference>
<dbReference type="OrthoDB" id="9799122at2"/>
<name>A0A1Q9HRC7_9VIBR</name>
<dbReference type="CDD" id="cd03024">
    <property type="entry name" value="DsbA_FrnE"/>
    <property type="match status" value="1"/>
</dbReference>
<organism evidence="2 3">
    <name type="scientific">Vibrio panuliri</name>
    <dbReference type="NCBI Taxonomy" id="1381081"/>
    <lineage>
        <taxon>Bacteria</taxon>
        <taxon>Pseudomonadati</taxon>
        <taxon>Pseudomonadota</taxon>
        <taxon>Gammaproteobacteria</taxon>
        <taxon>Vibrionales</taxon>
        <taxon>Vibrionaceae</taxon>
        <taxon>Vibrio</taxon>
    </lineage>
</organism>
<evidence type="ECO:0000313" key="2">
    <source>
        <dbReference type="EMBL" id="OLQ93437.1"/>
    </source>
</evidence>
<dbReference type="Pfam" id="PF01323">
    <property type="entry name" value="DSBA"/>
    <property type="match status" value="1"/>
</dbReference>
<dbReference type="GO" id="GO:0016491">
    <property type="term" value="F:oxidoreductase activity"/>
    <property type="evidence" value="ECO:0007669"/>
    <property type="project" value="InterPro"/>
</dbReference>
<dbReference type="Proteomes" id="UP000186313">
    <property type="component" value="Unassembled WGS sequence"/>
</dbReference>
<accession>A0A1Q9HRC7</accession>
<dbReference type="InterPro" id="IPR036249">
    <property type="entry name" value="Thioredoxin-like_sf"/>
</dbReference>
<dbReference type="InterPro" id="IPR001853">
    <property type="entry name" value="DSBA-like_thioredoxin_dom"/>
</dbReference>
<gene>
    <name evidence="2" type="ORF">BIY22_02810</name>
</gene>
<feature type="domain" description="DSBA-like thioredoxin" evidence="1">
    <location>
        <begin position="6"/>
        <end position="208"/>
    </location>
</feature>
<dbReference type="AlphaFoldDB" id="A0A1Q9HRC7"/>
<sequence>MKTVRIDVVSDVVCPWCVIGFGRLKQALSQLEQEIKADIHWHPFELNPAMPLQGQNLREHLAEKYGTTPQASASARATLTQLGREIGFEFHFTDEMRIYNTRQAHQLLLWAQSEGKQHALQAALFHAYFTENRNISDKSTLLDIATSVGLDSSTADVVINDNAWAQSVAKTEQQWLEAGISAVPAIVFEQKHLISGAQSVEIFVQMLQDVVAQQG</sequence>